<dbReference type="InterPro" id="IPR001296">
    <property type="entry name" value="Glyco_trans_1"/>
</dbReference>
<dbReference type="GO" id="GO:0016757">
    <property type="term" value="F:glycosyltransferase activity"/>
    <property type="evidence" value="ECO:0007669"/>
    <property type="project" value="InterPro"/>
</dbReference>
<organism evidence="3 4">
    <name type="scientific">Chromatocurvus halotolerans</name>
    <dbReference type="NCBI Taxonomy" id="1132028"/>
    <lineage>
        <taxon>Bacteria</taxon>
        <taxon>Pseudomonadati</taxon>
        <taxon>Pseudomonadota</taxon>
        <taxon>Gammaproteobacteria</taxon>
        <taxon>Cellvibrionales</taxon>
        <taxon>Halieaceae</taxon>
        <taxon>Chromatocurvus</taxon>
    </lineage>
</organism>
<keyword evidence="4" id="KW-1185">Reference proteome</keyword>
<dbReference type="AlphaFoldDB" id="A0A4R2KTA0"/>
<evidence type="ECO:0000256" key="1">
    <source>
        <dbReference type="ARBA" id="ARBA00022679"/>
    </source>
</evidence>
<dbReference type="PANTHER" id="PTHR46401:SF2">
    <property type="entry name" value="GLYCOSYLTRANSFERASE WBBK-RELATED"/>
    <property type="match status" value="1"/>
</dbReference>
<dbReference type="SUPFAM" id="SSF53756">
    <property type="entry name" value="UDP-Glycosyltransferase/glycogen phosphorylase"/>
    <property type="match status" value="1"/>
</dbReference>
<gene>
    <name evidence="3" type="ORF">EV688_11419</name>
</gene>
<dbReference type="PANTHER" id="PTHR46401">
    <property type="entry name" value="GLYCOSYLTRANSFERASE WBBK-RELATED"/>
    <property type="match status" value="1"/>
</dbReference>
<accession>A0A4R2KTA0</accession>
<feature type="domain" description="Glycosyl transferase family 1" evidence="2">
    <location>
        <begin position="172"/>
        <end position="317"/>
    </location>
</feature>
<evidence type="ECO:0000313" key="4">
    <source>
        <dbReference type="Proteomes" id="UP000294980"/>
    </source>
</evidence>
<proteinExistence type="predicted"/>
<reference evidence="3 4" key="1">
    <citation type="submission" date="2019-03" db="EMBL/GenBank/DDBJ databases">
        <title>Genomic Encyclopedia of Type Strains, Phase IV (KMG-IV): sequencing the most valuable type-strain genomes for metagenomic binning, comparative biology and taxonomic classification.</title>
        <authorList>
            <person name="Goeker M."/>
        </authorList>
    </citation>
    <scope>NUCLEOTIDE SEQUENCE [LARGE SCALE GENOMIC DNA]</scope>
    <source>
        <strain evidence="3 4">DSM 23344</strain>
    </source>
</reference>
<dbReference type="Gene3D" id="3.40.50.2000">
    <property type="entry name" value="Glycogen Phosphorylase B"/>
    <property type="match status" value="2"/>
</dbReference>
<comment type="caution">
    <text evidence="3">The sequence shown here is derived from an EMBL/GenBank/DDBJ whole genome shotgun (WGS) entry which is preliminary data.</text>
</comment>
<name>A0A4R2KTA0_9GAMM</name>
<evidence type="ECO:0000313" key="3">
    <source>
        <dbReference type="EMBL" id="TCO74306.1"/>
    </source>
</evidence>
<dbReference type="GO" id="GO:0009103">
    <property type="term" value="P:lipopolysaccharide biosynthetic process"/>
    <property type="evidence" value="ECO:0007669"/>
    <property type="project" value="TreeGrafter"/>
</dbReference>
<dbReference type="OrthoDB" id="9814639at2"/>
<dbReference type="Proteomes" id="UP000294980">
    <property type="component" value="Unassembled WGS sequence"/>
</dbReference>
<dbReference type="Pfam" id="PF00534">
    <property type="entry name" value="Glycos_transf_1"/>
    <property type="match status" value="1"/>
</dbReference>
<keyword evidence="1" id="KW-0808">Transferase</keyword>
<dbReference type="EMBL" id="SLWX01000014">
    <property type="protein sequence ID" value="TCO74306.1"/>
    <property type="molecule type" value="Genomic_DNA"/>
</dbReference>
<dbReference type="RefSeq" id="WP_117319092.1">
    <property type="nucleotide sequence ID" value="NZ_QQSW01000018.1"/>
</dbReference>
<protein>
    <recommendedName>
        <fullName evidence="2">Glycosyl transferase family 1 domain-containing protein</fullName>
    </recommendedName>
</protein>
<sequence length="358" mass="39476">MRVAILYYPMLFQRTGGLQVQVRETTKALQAIGVNAELFDYGKHKLTDFNIAHVFSPINGNHRIVEQAKNDGLKVVLSTVLHPPWSRFQNKRADFSSRLAERLSGWSQSSTHQHIHSALTLSDAVIALGVAERDMLMSGYRTPRPKLHIVPNGIKEAFFSANEEIFRQHFGITGKYALNVASVSPYKNQMTALQALKGKVPLVVIGPCAKENHAYLKEMQDFGGEWFRYLGVLDNDDPALPSAYAGASLFILPSLSEVQPISALEALAANCPVIITNNHSLDMLAGQEMLKETSPTDVQAISNAASTFLSMNIESHEISTQVSTLTWKKAAYKIQNIYLNLGGQVTEGPEKSPQAIQD</sequence>
<evidence type="ECO:0000259" key="2">
    <source>
        <dbReference type="Pfam" id="PF00534"/>
    </source>
</evidence>